<dbReference type="PANTHER" id="PTHR30365:SF0">
    <property type="entry name" value="CYTOCHROME BD-I UBIQUINOL OXIDASE SUBUNIT 1"/>
    <property type="match status" value="1"/>
</dbReference>
<accession>A0A173DXV9</accession>
<sequence>MDVVMLSRIQFGLFIAFHYLFVPLSMGISMMLVVMEGLYLITKKNIYKQMTWFWTNIFALTFVVGVVTGIMQIFSFGSNWSRFSEYTGNIFGTLLGSEGIFAFFLESGFLGVLLFGRYKVSKNMHFFATCMVALGAHMSAFWIVCANSWMQTPSGYSLAMHNGRMVPMLSSFWEVVFSPSSMSRFVHVVLGTWLSGIFLVISVSAFYLLKQRYEAFARQGMKLGAILGMIVLILQLWSADVSARGVAKHQPAKLAAFEGVFKTKEYTPIYLFGIVDVKNQKVRGLPIPGALSFLVHRNIKTPVVGLDQVPQDEWPNVPVVFQLYHLMVMLWGVMVLLALVAWCVYKKQRWALKPWILCLLSFSVFCPEICNEIGWCAAEIGRQPWIVYGLLKTKDAVSPIIQKGQVIQSLVLFSLVFICLLSLFIFLLCKKVQRGPDQNDLNEVEIS</sequence>
<evidence type="ECO:0000256" key="1">
    <source>
        <dbReference type="ARBA" id="ARBA00004429"/>
    </source>
</evidence>
<dbReference type="GO" id="GO:0009055">
    <property type="term" value="F:electron transfer activity"/>
    <property type="evidence" value="ECO:0007669"/>
    <property type="project" value="UniProtKB-UniRule"/>
</dbReference>
<keyword evidence="4 13" id="KW-1003">Cell membrane</keyword>
<proteinExistence type="inferred from homology"/>
<feature type="transmembrane region" description="Helical" evidence="13">
    <location>
        <begin position="410"/>
        <end position="428"/>
    </location>
</feature>
<evidence type="ECO:0000256" key="4">
    <source>
        <dbReference type="ARBA" id="ARBA00022475"/>
    </source>
</evidence>
<dbReference type="AlphaFoldDB" id="A0A173DXV9"/>
<evidence type="ECO:0000256" key="2">
    <source>
        <dbReference type="ARBA" id="ARBA00009819"/>
    </source>
</evidence>
<feature type="transmembrane region" description="Helical" evidence="13">
    <location>
        <begin position="323"/>
        <end position="345"/>
    </location>
</feature>
<feature type="transmembrane region" description="Helical" evidence="13">
    <location>
        <begin position="94"/>
        <end position="114"/>
    </location>
</feature>
<dbReference type="eggNOG" id="COG1271">
    <property type="taxonomic scope" value="Bacteria"/>
</dbReference>
<dbReference type="GO" id="GO:0016682">
    <property type="term" value="F:oxidoreductase activity, acting on diphenols and related substances as donors, oxygen as acceptor"/>
    <property type="evidence" value="ECO:0007669"/>
    <property type="project" value="TreeGrafter"/>
</dbReference>
<dbReference type="GO" id="GO:0005886">
    <property type="term" value="C:plasma membrane"/>
    <property type="evidence" value="ECO:0007669"/>
    <property type="project" value="UniProtKB-SubCell"/>
</dbReference>
<dbReference type="PANTHER" id="PTHR30365">
    <property type="entry name" value="CYTOCHROME D UBIQUINOL OXIDASE"/>
    <property type="match status" value="1"/>
</dbReference>
<keyword evidence="12 13" id="KW-0472">Membrane</keyword>
<feature type="transmembrane region" description="Helical" evidence="13">
    <location>
        <begin position="221"/>
        <end position="239"/>
    </location>
</feature>
<dbReference type="GeneID" id="81477727"/>
<gene>
    <name evidence="14" type="ORF">M787_000220</name>
</gene>
<comment type="similarity">
    <text evidence="2 13">Belongs to the cytochrome ubiquinol oxidase subunit 1 family.</text>
</comment>
<feature type="transmembrane region" description="Helical" evidence="13">
    <location>
        <begin position="20"/>
        <end position="41"/>
    </location>
</feature>
<evidence type="ECO:0000313" key="15">
    <source>
        <dbReference type="Proteomes" id="UP000019147"/>
    </source>
</evidence>
<evidence type="ECO:0000256" key="3">
    <source>
        <dbReference type="ARBA" id="ARBA00022448"/>
    </source>
</evidence>
<evidence type="ECO:0000313" key="14">
    <source>
        <dbReference type="EMBL" id="ANG65756.1"/>
    </source>
</evidence>
<dbReference type="STRING" id="1143323.M787_000220"/>
<name>A0A173DXV9_9CHLA</name>
<dbReference type="EMBL" id="CP015840">
    <property type="protein sequence ID" value="ANG65756.1"/>
    <property type="molecule type" value="Genomic_DNA"/>
</dbReference>
<dbReference type="PIRSF" id="PIRSF006446">
    <property type="entry name" value="Cyt_quinol_oxidase_1"/>
    <property type="match status" value="1"/>
</dbReference>
<evidence type="ECO:0000256" key="12">
    <source>
        <dbReference type="ARBA" id="ARBA00023136"/>
    </source>
</evidence>
<dbReference type="GO" id="GO:0070069">
    <property type="term" value="C:cytochrome complex"/>
    <property type="evidence" value="ECO:0007669"/>
    <property type="project" value="UniProtKB-UniRule"/>
</dbReference>
<evidence type="ECO:0000256" key="5">
    <source>
        <dbReference type="ARBA" id="ARBA00022519"/>
    </source>
</evidence>
<dbReference type="KEGG" id="cgz:M787_000220"/>
<dbReference type="RefSeq" id="WP_021828460.1">
    <property type="nucleotide sequence ID" value="NZ_CP015840.1"/>
</dbReference>
<dbReference type="Proteomes" id="UP000019147">
    <property type="component" value="Chromosome"/>
</dbReference>
<dbReference type="GO" id="GO:0020037">
    <property type="term" value="F:heme binding"/>
    <property type="evidence" value="ECO:0007669"/>
    <property type="project" value="TreeGrafter"/>
</dbReference>
<keyword evidence="11 13" id="KW-0408">Iron</keyword>
<keyword evidence="7 13" id="KW-0812">Transmembrane</keyword>
<protein>
    <submittedName>
        <fullName evidence="14">Cytochrome D ubiquinol oxidase subunit I</fullName>
    </submittedName>
</protein>
<evidence type="ECO:0000256" key="13">
    <source>
        <dbReference type="PIRNR" id="PIRNR006446"/>
    </source>
</evidence>
<evidence type="ECO:0000256" key="7">
    <source>
        <dbReference type="ARBA" id="ARBA00022692"/>
    </source>
</evidence>
<dbReference type="Pfam" id="PF01654">
    <property type="entry name" value="Cyt_bd_oxida_I"/>
    <property type="match status" value="1"/>
</dbReference>
<comment type="subcellular location">
    <subcellularLocation>
        <location evidence="1">Cell inner membrane</location>
        <topology evidence="1">Multi-pass membrane protein</topology>
    </subcellularLocation>
</comment>
<keyword evidence="3 13" id="KW-0813">Transport</keyword>
<keyword evidence="10 13" id="KW-1133">Transmembrane helix</keyword>
<dbReference type="GO" id="GO:0019646">
    <property type="term" value="P:aerobic electron transport chain"/>
    <property type="evidence" value="ECO:0007669"/>
    <property type="project" value="InterPro"/>
</dbReference>
<evidence type="ECO:0000256" key="9">
    <source>
        <dbReference type="ARBA" id="ARBA00022982"/>
    </source>
</evidence>
<keyword evidence="6 13" id="KW-0349">Heme</keyword>
<keyword evidence="9 13" id="KW-0249">Electron transport</keyword>
<feature type="transmembrane region" description="Helical" evidence="13">
    <location>
        <begin position="53"/>
        <end position="74"/>
    </location>
</feature>
<evidence type="ECO:0000256" key="6">
    <source>
        <dbReference type="ARBA" id="ARBA00022617"/>
    </source>
</evidence>
<keyword evidence="8 13" id="KW-0479">Metal-binding</keyword>
<evidence type="ECO:0000256" key="8">
    <source>
        <dbReference type="ARBA" id="ARBA00022723"/>
    </source>
</evidence>
<feature type="transmembrane region" description="Helical" evidence="13">
    <location>
        <begin position="126"/>
        <end position="150"/>
    </location>
</feature>
<organism evidence="14 15">
    <name type="scientific">Chlamydia gallinacea 08-1274/3</name>
    <dbReference type="NCBI Taxonomy" id="1143323"/>
    <lineage>
        <taxon>Bacteria</taxon>
        <taxon>Pseudomonadati</taxon>
        <taxon>Chlamydiota</taxon>
        <taxon>Chlamydiia</taxon>
        <taxon>Chlamydiales</taxon>
        <taxon>Chlamydiaceae</taxon>
        <taxon>Chlamydia/Chlamydophila group</taxon>
        <taxon>Chlamydia</taxon>
    </lineage>
</organism>
<keyword evidence="5" id="KW-0997">Cell inner membrane</keyword>
<dbReference type="OrthoDB" id="9807042at2"/>
<dbReference type="InterPro" id="IPR002585">
    <property type="entry name" value="Cyt-d_ubiquinol_oxidase_su_1"/>
</dbReference>
<reference evidence="14 15" key="1">
    <citation type="journal article" date="2014" name="Syst. Appl. Microbiol.">
        <title>Evidence for the existence of two new members of the family Chlamydiaceae and proposal of Chlamydia avium sp. nov. and Chlamydia gallinacea sp. nov.</title>
        <authorList>
            <person name="Sachse K."/>
            <person name="Laroucau K."/>
            <person name="Riege K."/>
            <person name="Wehner S."/>
            <person name="Dilcher M."/>
            <person name="Creasy H.H."/>
            <person name="Weidmann M."/>
            <person name="Myers G."/>
            <person name="Vorimore F."/>
            <person name="Vicari N."/>
            <person name="Magnino S."/>
            <person name="Liebler-Tenorio E."/>
            <person name="Ruettger A."/>
            <person name="Bavoil P.M."/>
            <person name="Hufert F.T."/>
            <person name="Rossello-Mora R."/>
            <person name="Marz M."/>
        </authorList>
    </citation>
    <scope>NUCLEOTIDE SEQUENCE [LARGE SCALE GENOMIC DNA]</scope>
    <source>
        <strain evidence="14 15">08-1274/3</strain>
    </source>
</reference>
<dbReference type="GO" id="GO:0046872">
    <property type="term" value="F:metal ion binding"/>
    <property type="evidence" value="ECO:0007669"/>
    <property type="project" value="UniProtKB-UniRule"/>
</dbReference>
<evidence type="ECO:0000256" key="11">
    <source>
        <dbReference type="ARBA" id="ARBA00023004"/>
    </source>
</evidence>
<feature type="transmembrane region" description="Helical" evidence="13">
    <location>
        <begin position="185"/>
        <end position="209"/>
    </location>
</feature>
<evidence type="ECO:0000256" key="10">
    <source>
        <dbReference type="ARBA" id="ARBA00022989"/>
    </source>
</evidence>